<name>A0ABU7XQL1_9FLAO</name>
<dbReference type="EMBL" id="JAODOP010000004">
    <property type="protein sequence ID" value="MEF3833001.1"/>
    <property type="molecule type" value="Genomic_DNA"/>
</dbReference>
<dbReference type="Proteomes" id="UP001337305">
    <property type="component" value="Unassembled WGS sequence"/>
</dbReference>
<organism evidence="2 3">
    <name type="scientific">Flavivirga spongiicola</name>
    <dbReference type="NCBI Taxonomy" id="421621"/>
    <lineage>
        <taxon>Bacteria</taxon>
        <taxon>Pseudomonadati</taxon>
        <taxon>Bacteroidota</taxon>
        <taxon>Flavobacteriia</taxon>
        <taxon>Flavobacteriales</taxon>
        <taxon>Flavobacteriaceae</taxon>
        <taxon>Flavivirga</taxon>
    </lineage>
</organism>
<protein>
    <submittedName>
        <fullName evidence="2">Uncharacterized protein</fullName>
    </submittedName>
</protein>
<gene>
    <name evidence="2" type="ORF">N1F79_07655</name>
</gene>
<accession>A0ABU7XQL1</accession>
<dbReference type="InterPro" id="IPR009045">
    <property type="entry name" value="Zn_M74/Hedgehog-like"/>
</dbReference>
<keyword evidence="1" id="KW-1133">Transmembrane helix</keyword>
<reference evidence="2 3" key="1">
    <citation type="submission" date="2022-09" db="EMBL/GenBank/DDBJ databases">
        <title>Genome sequencing of Flavivirga sp. MEBiC05379.</title>
        <authorList>
            <person name="Oh H.-M."/>
            <person name="Kwon K.K."/>
            <person name="Park M.J."/>
            <person name="Yang S.-H."/>
        </authorList>
    </citation>
    <scope>NUCLEOTIDE SEQUENCE [LARGE SCALE GENOMIC DNA]</scope>
    <source>
        <strain evidence="2 3">MEBiC05379</strain>
    </source>
</reference>
<keyword evidence="3" id="KW-1185">Reference proteome</keyword>
<keyword evidence="1" id="KW-0472">Membrane</keyword>
<feature type="transmembrane region" description="Helical" evidence="1">
    <location>
        <begin position="43"/>
        <end position="61"/>
    </location>
</feature>
<feature type="transmembrane region" description="Helical" evidence="1">
    <location>
        <begin position="6"/>
        <end position="31"/>
    </location>
</feature>
<sequence length="260" mass="30633">MKFLKLLRHLIAFFFLTIITQVGGLVWVLALFISVKYKKKKRFIFPILYLTFNLLIIPPIAKQFGRERLPIFSKNLKPRNWIYPLFFRNYVTPNLKSLLEISSKKLKQNNIQITYLDANFPFINKFPLLPHLSHNDGKKIDISFMYLDKNRKATAKKPSVSGYGTYTNPEKNHTSESCLKKGYWQYDFSKYLTFGTLNNLKLDKNGTFILIKELLSHSKTQKIFIEPHLKQSLKLNNETKIRFHGCQAVRHDDHIHLQIK</sequence>
<evidence type="ECO:0000313" key="2">
    <source>
        <dbReference type="EMBL" id="MEF3833001.1"/>
    </source>
</evidence>
<dbReference type="Gene3D" id="3.30.1380.10">
    <property type="match status" value="1"/>
</dbReference>
<dbReference type="RefSeq" id="WP_303305354.1">
    <property type="nucleotide sequence ID" value="NZ_JAODOP010000004.1"/>
</dbReference>
<evidence type="ECO:0000256" key="1">
    <source>
        <dbReference type="SAM" id="Phobius"/>
    </source>
</evidence>
<proteinExistence type="predicted"/>
<comment type="caution">
    <text evidence="2">The sequence shown here is derived from an EMBL/GenBank/DDBJ whole genome shotgun (WGS) entry which is preliminary data.</text>
</comment>
<keyword evidence="1" id="KW-0812">Transmembrane</keyword>
<evidence type="ECO:0000313" key="3">
    <source>
        <dbReference type="Proteomes" id="UP001337305"/>
    </source>
</evidence>